<keyword evidence="3" id="KW-0813">Transport</keyword>
<protein>
    <submittedName>
        <fullName evidence="14">Uncharacterized protein</fullName>
    </submittedName>
</protein>
<dbReference type="InterPro" id="IPR003439">
    <property type="entry name" value="ABC_transporter-like_ATP-bd"/>
</dbReference>
<evidence type="ECO:0000259" key="12">
    <source>
        <dbReference type="PROSITE" id="PS50893"/>
    </source>
</evidence>
<dbReference type="Gene3D" id="1.20.1560.10">
    <property type="entry name" value="ABC transporter type 1, transmembrane domain"/>
    <property type="match status" value="2"/>
</dbReference>
<dbReference type="Gene3D" id="3.40.50.300">
    <property type="entry name" value="P-loop containing nucleotide triphosphate hydrolases"/>
    <property type="match status" value="3"/>
</dbReference>
<dbReference type="VEuPathDB" id="FungiDB:AeMF1_014755"/>
<dbReference type="PROSITE" id="PS50929">
    <property type="entry name" value="ABC_TM1F"/>
    <property type="match status" value="2"/>
</dbReference>
<name>A0A6G0WRW5_9STRA</name>
<evidence type="ECO:0000256" key="5">
    <source>
        <dbReference type="ARBA" id="ARBA00022737"/>
    </source>
</evidence>
<feature type="domain" description="ABC transmembrane type-1" evidence="13">
    <location>
        <begin position="858"/>
        <end position="1133"/>
    </location>
</feature>
<keyword evidence="7" id="KW-0067">ATP-binding</keyword>
<feature type="transmembrane region" description="Helical" evidence="11">
    <location>
        <begin position="970"/>
        <end position="1003"/>
    </location>
</feature>
<keyword evidence="15" id="KW-1185">Reference proteome</keyword>
<feature type="transmembrane region" description="Helical" evidence="11">
    <location>
        <begin position="851"/>
        <end position="872"/>
    </location>
</feature>
<dbReference type="EMBL" id="VJMJ01000155">
    <property type="protein sequence ID" value="KAF0730167.1"/>
    <property type="molecule type" value="Genomic_DNA"/>
</dbReference>
<organism evidence="14 15">
    <name type="scientific">Aphanomyces euteiches</name>
    <dbReference type="NCBI Taxonomy" id="100861"/>
    <lineage>
        <taxon>Eukaryota</taxon>
        <taxon>Sar</taxon>
        <taxon>Stramenopiles</taxon>
        <taxon>Oomycota</taxon>
        <taxon>Saprolegniomycetes</taxon>
        <taxon>Saprolegniales</taxon>
        <taxon>Verrucalvaceae</taxon>
        <taxon>Aphanomyces</taxon>
    </lineage>
</organism>
<dbReference type="Pfam" id="PF00005">
    <property type="entry name" value="ABC_tran"/>
    <property type="match status" value="3"/>
</dbReference>
<feature type="transmembrane region" description="Helical" evidence="11">
    <location>
        <begin position="471"/>
        <end position="490"/>
    </location>
</feature>
<dbReference type="InterPro" id="IPR017871">
    <property type="entry name" value="ABC_transporter-like_CS"/>
</dbReference>
<dbReference type="CDD" id="cd18579">
    <property type="entry name" value="ABC_6TM_ABCC_D1"/>
    <property type="match status" value="1"/>
</dbReference>
<comment type="similarity">
    <text evidence="2">Belongs to the ABC transporter superfamily. ABCC family. Conjugate transporter (TC 3.A.1.208) subfamily.</text>
</comment>
<proteinExistence type="inferred from homology"/>
<dbReference type="CDD" id="cd18580">
    <property type="entry name" value="ABC_6TM_ABCC_D2"/>
    <property type="match status" value="1"/>
</dbReference>
<dbReference type="FunFam" id="1.20.1560.10:FF:000013">
    <property type="entry name" value="ABC transporter C family member 2"/>
    <property type="match status" value="1"/>
</dbReference>
<feature type="transmembrane region" description="Helical" evidence="11">
    <location>
        <begin position="253"/>
        <end position="277"/>
    </location>
</feature>
<evidence type="ECO:0000256" key="11">
    <source>
        <dbReference type="SAM" id="Phobius"/>
    </source>
</evidence>
<dbReference type="Proteomes" id="UP000481153">
    <property type="component" value="Unassembled WGS sequence"/>
</dbReference>
<feature type="transmembrane region" description="Helical" evidence="11">
    <location>
        <begin position="892"/>
        <end position="920"/>
    </location>
</feature>
<gene>
    <name evidence="14" type="ORF">Ae201684_012174</name>
</gene>
<dbReference type="FunFam" id="3.40.50.300:FF:000074">
    <property type="entry name" value="Multidrug resistance-associated protein 5 isoform 1"/>
    <property type="match status" value="1"/>
</dbReference>
<dbReference type="SUPFAM" id="SSF90123">
    <property type="entry name" value="ABC transporter transmembrane region"/>
    <property type="match status" value="2"/>
</dbReference>
<feature type="transmembrane region" description="Helical" evidence="11">
    <location>
        <begin position="510"/>
        <end position="530"/>
    </location>
</feature>
<dbReference type="PROSITE" id="PS50893">
    <property type="entry name" value="ABC_TRANSPORTER_2"/>
    <property type="match status" value="2"/>
</dbReference>
<feature type="transmembrane region" description="Helical" evidence="11">
    <location>
        <begin position="337"/>
        <end position="361"/>
    </location>
</feature>
<dbReference type="GO" id="GO:0005524">
    <property type="term" value="F:ATP binding"/>
    <property type="evidence" value="ECO:0007669"/>
    <property type="project" value="UniProtKB-KW"/>
</dbReference>
<evidence type="ECO:0000313" key="15">
    <source>
        <dbReference type="Proteomes" id="UP000481153"/>
    </source>
</evidence>
<evidence type="ECO:0000256" key="7">
    <source>
        <dbReference type="ARBA" id="ARBA00022840"/>
    </source>
</evidence>
<dbReference type="CDD" id="cd03250">
    <property type="entry name" value="ABCC_MRP_domain1"/>
    <property type="match status" value="1"/>
</dbReference>
<dbReference type="PROSITE" id="PS00211">
    <property type="entry name" value="ABC_TRANSPORTER_1"/>
    <property type="match status" value="2"/>
</dbReference>
<evidence type="ECO:0000256" key="1">
    <source>
        <dbReference type="ARBA" id="ARBA00004128"/>
    </source>
</evidence>
<feature type="transmembrane region" description="Helical" evidence="11">
    <location>
        <begin position="147"/>
        <end position="170"/>
    </location>
</feature>
<feature type="transmembrane region" description="Helical" evidence="11">
    <location>
        <begin position="107"/>
        <end position="127"/>
    </location>
</feature>
<sequence>MASDDAVYHGIPSPKSESPISKEQPWREVPNPMGTSNWLVNALILWLEPLMFRGAKKALMEEDVWKLAPADTAAQLNARFDRVWEVEKTKPSPSFARAIMRTMQGQWIYSVGVYSAYAALMLLQPSIIRSLLQFLQTPEGDEVHTSLGITSGYGLAALLTSLTFLATTLIDYGQYLASNLGVNAKSIVMDCVYLKALKLSGYAKRSMTSGEIVTLSSVDSQHLFEGFLLGPWVIVAPVNVAIVFVLIGFTLGYIVGIVGGVVMALLLYVGCTTAAAAGKIRHEILKLQSERVKLTNEILQGVRVVKLYAWESFLEDQLAAIREQELILLKKFLYARVVNTVALSIAPTLSLALCLVVYIALGNNLTPSLAFTTLAYMNVARFPCIVFATAILFASEALASCRRIGDFLLADEIDDTKRIEAGDAAVIEIQDGNFSWHVGPNNCQENGENVDSAATPVTLNNINLSIKPKSLTIIVGAVGSGKSSLISAILGEIHQVSGNNLTPSLAFTTLAYMNVARFPCIVFATAILFASEALASCRRIGDFLLADEIDDTKRIEAGDAAVIEIQDGNFSWHVGPNNCQENGENVDSAATPVTLNNINLSIKPKSLTIIVGAVGSGKSSLISAILGEIHQVSGSRRVAGRISYVCQEAWIQHASVKDNILFADEYDQARYDRVLSACQLKPDLAILPEGDATEIGERGINLSGGQKARVSIARAMYRENADFYLFDDPLSALDVHVAGAVFQDCIQNLLVDKTVILVLNSHYHFLPKADRVLVMEDGTIVGDGSFDVIKAKFPHFNSFDDDVAEEDHAVVVPPETTEAINKDGTLVQKEDRAVGQVSSNIYVTYFKSTGWNGLVVIIMIAVAFSISQATVVMTDWFMGYWAAHPGHNVRDVIVYCALALVSIVLMWGRSVYIVYLCVLCSRTLHAKLFKKVIQAPVNTFFDVTPVGRVLNRFSSDLDQVDSILPFFGVLLLQYGFQIAAVVVVCAAVSPFILIVYVPLVWLFQKIQVFYNRTSAELKRLESISRTPVINIISETINGITTIRAFGMTRTFATKSREVLDHNQSYFMIYRVSTRWLQMRLDWISAVVLAGVSFISVASKSSIGVMAAGLGLTYASQMSAFLSRATMNMCTIENIMTCVERLEHYSSLDTEGDTCEEMEVTPAEWPAQGTISFESYSMRYRDHLDLVLRDVSFVANGGEKVGICGRTGSGKSSLMVALFRMVEAASGCIKIDGVDISRVNIHALRSRLTIIPQDPVLFSGSLRFNIDPSKQVVDADLWAVLKKVHLAGCLEGGLDFQVAEKGSNLSVGQRQLLCIARALLRQSRVVVLDEATANIDLESDRLIQQTIKECFRDVTMLIIAHRLDTIIDSDRILVMDRGSVIEYDSPQVLLAKEGSVFAELAKQAGVSM</sequence>
<evidence type="ECO:0000256" key="3">
    <source>
        <dbReference type="ARBA" id="ARBA00022448"/>
    </source>
</evidence>
<dbReference type="CDD" id="cd03244">
    <property type="entry name" value="ABCC_MRP_domain2"/>
    <property type="match status" value="1"/>
</dbReference>
<dbReference type="SMART" id="SM00382">
    <property type="entry name" value="AAA"/>
    <property type="match status" value="3"/>
</dbReference>
<feature type="domain" description="ABC transmembrane type-1" evidence="13">
    <location>
        <begin position="116"/>
        <end position="396"/>
    </location>
</feature>
<dbReference type="GO" id="GO:0016887">
    <property type="term" value="F:ATP hydrolysis activity"/>
    <property type="evidence" value="ECO:0007669"/>
    <property type="project" value="InterPro"/>
</dbReference>
<dbReference type="InterPro" id="IPR011527">
    <property type="entry name" value="ABC1_TM_dom"/>
</dbReference>
<evidence type="ECO:0000313" key="14">
    <source>
        <dbReference type="EMBL" id="KAF0730167.1"/>
    </source>
</evidence>
<keyword evidence="9 11" id="KW-0472">Membrane</keyword>
<dbReference type="PANTHER" id="PTHR24223">
    <property type="entry name" value="ATP-BINDING CASSETTE SUB-FAMILY C"/>
    <property type="match status" value="1"/>
</dbReference>
<dbReference type="SUPFAM" id="SSF52540">
    <property type="entry name" value="P-loop containing nucleoside triphosphate hydrolases"/>
    <property type="match status" value="3"/>
</dbReference>
<dbReference type="GO" id="GO:0005774">
    <property type="term" value="C:vacuolar membrane"/>
    <property type="evidence" value="ECO:0007669"/>
    <property type="project" value="UniProtKB-SubCell"/>
</dbReference>
<dbReference type="InterPro" id="IPR050173">
    <property type="entry name" value="ABC_transporter_C-like"/>
</dbReference>
<dbReference type="GO" id="GO:0140359">
    <property type="term" value="F:ABC-type transporter activity"/>
    <property type="evidence" value="ECO:0007669"/>
    <property type="project" value="InterPro"/>
</dbReference>
<dbReference type="FunFam" id="3.40.50.300:FF:000997">
    <property type="entry name" value="Multidrug resistance-associated protein 1"/>
    <property type="match status" value="1"/>
</dbReference>
<evidence type="ECO:0000256" key="10">
    <source>
        <dbReference type="SAM" id="MobiDB-lite"/>
    </source>
</evidence>
<evidence type="ECO:0000256" key="9">
    <source>
        <dbReference type="ARBA" id="ARBA00023136"/>
    </source>
</evidence>
<feature type="transmembrane region" description="Helical" evidence="11">
    <location>
        <begin position="373"/>
        <end position="394"/>
    </location>
</feature>
<feature type="domain" description="ABC transporter" evidence="12">
    <location>
        <begin position="563"/>
        <end position="802"/>
    </location>
</feature>
<dbReference type="InterPro" id="IPR027417">
    <property type="entry name" value="P-loop_NTPase"/>
</dbReference>
<dbReference type="InterPro" id="IPR003593">
    <property type="entry name" value="AAA+_ATPase"/>
</dbReference>
<dbReference type="VEuPathDB" id="FungiDB:AeMF1_018781"/>
<evidence type="ECO:0000259" key="13">
    <source>
        <dbReference type="PROSITE" id="PS50929"/>
    </source>
</evidence>
<feature type="compositionally biased region" description="Low complexity" evidence="10">
    <location>
        <begin position="11"/>
        <end position="23"/>
    </location>
</feature>
<keyword evidence="5" id="KW-0677">Repeat</keyword>
<feature type="region of interest" description="Disordered" evidence="10">
    <location>
        <begin position="1"/>
        <end position="27"/>
    </location>
</feature>
<feature type="transmembrane region" description="Helical" evidence="11">
    <location>
        <begin position="227"/>
        <end position="247"/>
    </location>
</feature>
<reference evidence="14 15" key="1">
    <citation type="submission" date="2019-07" db="EMBL/GenBank/DDBJ databases">
        <title>Genomics analysis of Aphanomyces spp. identifies a new class of oomycete effector associated with host adaptation.</title>
        <authorList>
            <person name="Gaulin E."/>
        </authorList>
    </citation>
    <scope>NUCLEOTIDE SEQUENCE [LARGE SCALE GENOMIC DNA]</scope>
    <source>
        <strain evidence="14 15">ATCC 201684</strain>
    </source>
</reference>
<dbReference type="InterPro" id="IPR044726">
    <property type="entry name" value="ABCC_6TM_D2"/>
</dbReference>
<dbReference type="InterPro" id="IPR036640">
    <property type="entry name" value="ABC1_TM_sf"/>
</dbReference>
<feature type="domain" description="ABC transporter" evidence="12">
    <location>
        <begin position="1170"/>
        <end position="1401"/>
    </location>
</feature>
<evidence type="ECO:0000256" key="2">
    <source>
        <dbReference type="ARBA" id="ARBA00009726"/>
    </source>
</evidence>
<comment type="subcellular location">
    <subcellularLocation>
        <location evidence="1">Vacuole membrane</location>
        <topology evidence="1">Multi-pass membrane protein</topology>
    </subcellularLocation>
</comment>
<comment type="caution">
    <text evidence="14">The sequence shown here is derived from an EMBL/GenBank/DDBJ whole genome shotgun (WGS) entry which is preliminary data.</text>
</comment>
<keyword evidence="8 11" id="KW-1133">Transmembrane helix</keyword>
<evidence type="ECO:0000256" key="6">
    <source>
        <dbReference type="ARBA" id="ARBA00022741"/>
    </source>
</evidence>
<accession>A0A6G0WRW5</accession>
<evidence type="ECO:0000256" key="8">
    <source>
        <dbReference type="ARBA" id="ARBA00022989"/>
    </source>
</evidence>
<dbReference type="PANTHER" id="PTHR24223:SF443">
    <property type="entry name" value="MULTIDRUG-RESISTANCE LIKE PROTEIN 1, ISOFORM I"/>
    <property type="match status" value="1"/>
</dbReference>
<keyword evidence="6" id="KW-0547">Nucleotide-binding</keyword>
<dbReference type="Pfam" id="PF00664">
    <property type="entry name" value="ABC_membrane"/>
    <property type="match status" value="2"/>
</dbReference>
<dbReference type="InterPro" id="IPR044746">
    <property type="entry name" value="ABCC_6TM_D1"/>
</dbReference>
<evidence type="ECO:0000256" key="4">
    <source>
        <dbReference type="ARBA" id="ARBA00022692"/>
    </source>
</evidence>
<keyword evidence="4 11" id="KW-0812">Transmembrane</keyword>